<dbReference type="Proteomes" id="UP001165492">
    <property type="component" value="Unassembled WGS sequence"/>
</dbReference>
<keyword evidence="4" id="KW-1185">Reference proteome</keyword>
<dbReference type="PANTHER" id="PTHR46797">
    <property type="entry name" value="HTH-TYPE TRANSCRIPTIONAL REGULATOR"/>
    <property type="match status" value="1"/>
</dbReference>
<dbReference type="InterPro" id="IPR010982">
    <property type="entry name" value="Lambda_DNA-bd_dom_sf"/>
</dbReference>
<dbReference type="SMART" id="SM00530">
    <property type="entry name" value="HTH_XRE"/>
    <property type="match status" value="1"/>
</dbReference>
<dbReference type="RefSeq" id="WP_229533638.1">
    <property type="nucleotide sequence ID" value="NZ_JAJHJB010000002.1"/>
</dbReference>
<gene>
    <name evidence="3" type="ORF">LMF89_01925</name>
</gene>
<sequence length="108" mass="12336">MTTAERIIHLRKKKGYSTNKLSQLAEIGQATLREIEIGEKSPNIITLEKICNALQISLSDFFAEDDIVDTRQNDDEIDNLPDHVKKELDLAREFILYKYGIKKASADK</sequence>
<dbReference type="Gene3D" id="1.10.260.40">
    <property type="entry name" value="lambda repressor-like DNA-binding domains"/>
    <property type="match status" value="1"/>
</dbReference>
<dbReference type="Pfam" id="PF01381">
    <property type="entry name" value="HTH_3"/>
    <property type="match status" value="1"/>
</dbReference>
<protein>
    <submittedName>
        <fullName evidence="3">Helix-turn-helix domain-containing protein</fullName>
    </submittedName>
</protein>
<dbReference type="PROSITE" id="PS50943">
    <property type="entry name" value="HTH_CROC1"/>
    <property type="match status" value="1"/>
</dbReference>
<evidence type="ECO:0000313" key="3">
    <source>
        <dbReference type="EMBL" id="MCC5464119.1"/>
    </source>
</evidence>
<proteinExistence type="predicted"/>
<evidence type="ECO:0000256" key="1">
    <source>
        <dbReference type="ARBA" id="ARBA00023125"/>
    </source>
</evidence>
<organism evidence="3 4">
    <name type="scientific">Pelosinus baikalensis</name>
    <dbReference type="NCBI Taxonomy" id="2892015"/>
    <lineage>
        <taxon>Bacteria</taxon>
        <taxon>Bacillati</taxon>
        <taxon>Bacillota</taxon>
        <taxon>Negativicutes</taxon>
        <taxon>Selenomonadales</taxon>
        <taxon>Sporomusaceae</taxon>
        <taxon>Pelosinus</taxon>
    </lineage>
</organism>
<dbReference type="InterPro" id="IPR001387">
    <property type="entry name" value="Cro/C1-type_HTH"/>
</dbReference>
<accession>A0ABS8HLU8</accession>
<dbReference type="CDD" id="cd00093">
    <property type="entry name" value="HTH_XRE"/>
    <property type="match status" value="1"/>
</dbReference>
<feature type="domain" description="HTH cro/C1-type" evidence="2">
    <location>
        <begin position="7"/>
        <end position="61"/>
    </location>
</feature>
<dbReference type="PANTHER" id="PTHR46797:SF1">
    <property type="entry name" value="METHYLPHOSPHONATE SYNTHASE"/>
    <property type="match status" value="1"/>
</dbReference>
<name>A0ABS8HLU8_9FIRM</name>
<keyword evidence="1" id="KW-0238">DNA-binding</keyword>
<evidence type="ECO:0000259" key="2">
    <source>
        <dbReference type="PROSITE" id="PS50943"/>
    </source>
</evidence>
<reference evidence="3" key="1">
    <citation type="submission" date="2021-11" db="EMBL/GenBank/DDBJ databases">
        <title>Description of a new species Pelosinus isolated from the bottom sediments of Lake Baikal.</title>
        <authorList>
            <person name="Zakharyuk A."/>
        </authorList>
    </citation>
    <scope>NUCLEOTIDE SEQUENCE</scope>
    <source>
        <strain evidence="3">Bkl1</strain>
    </source>
</reference>
<dbReference type="InterPro" id="IPR050807">
    <property type="entry name" value="TransReg_Diox_bact_type"/>
</dbReference>
<dbReference type="SUPFAM" id="SSF47413">
    <property type="entry name" value="lambda repressor-like DNA-binding domains"/>
    <property type="match status" value="1"/>
</dbReference>
<comment type="caution">
    <text evidence="3">The sequence shown here is derived from an EMBL/GenBank/DDBJ whole genome shotgun (WGS) entry which is preliminary data.</text>
</comment>
<dbReference type="EMBL" id="JAJHJB010000002">
    <property type="protein sequence ID" value="MCC5464119.1"/>
    <property type="molecule type" value="Genomic_DNA"/>
</dbReference>
<evidence type="ECO:0000313" key="4">
    <source>
        <dbReference type="Proteomes" id="UP001165492"/>
    </source>
</evidence>